<accession>A0A1X7UH91</accession>
<dbReference type="PANTHER" id="PTHR33332">
    <property type="entry name" value="REVERSE TRANSCRIPTASE DOMAIN-CONTAINING PROTEIN"/>
    <property type="match status" value="1"/>
</dbReference>
<name>A0A1X7UH91_AMPQE</name>
<protein>
    <submittedName>
        <fullName evidence="1">Uncharacterized protein</fullName>
    </submittedName>
</protein>
<organism evidence="1">
    <name type="scientific">Amphimedon queenslandica</name>
    <name type="common">Sponge</name>
    <dbReference type="NCBI Taxonomy" id="400682"/>
    <lineage>
        <taxon>Eukaryota</taxon>
        <taxon>Metazoa</taxon>
        <taxon>Porifera</taxon>
        <taxon>Demospongiae</taxon>
        <taxon>Heteroscleromorpha</taxon>
        <taxon>Haplosclerida</taxon>
        <taxon>Niphatidae</taxon>
        <taxon>Amphimedon</taxon>
    </lineage>
</organism>
<evidence type="ECO:0000313" key="1">
    <source>
        <dbReference type="EnsemblMetazoa" id="Aqu2.1.27020_001"/>
    </source>
</evidence>
<dbReference type="AlphaFoldDB" id="A0A1X7UH91"/>
<dbReference type="EnsemblMetazoa" id="Aqu2.1.27020_001">
    <property type="protein sequence ID" value="Aqu2.1.27020_001"/>
    <property type="gene ID" value="Aqu2.1.27020"/>
</dbReference>
<proteinExistence type="predicted"/>
<sequence>MFQLHLGYIATIGRYYVSSRLYMTESLMDRDLGVIMTDDLSWSNHFSLIISKALRILGLLRRSFSPSTPVPVKRLLYLTLVRSKLIYCSVLWRPRLVKDIRRLESVQRRATKWILDDYKTDYKSRLVSLHLLPLMMNNYFALSVGKESDDNHHSQNLCTECIYDMHLSVKVDLHCKINVSISAHYMRGNMTDKYKSRKKHKATK</sequence>
<dbReference type="InParanoid" id="A0A1X7UH91"/>
<reference evidence="1" key="1">
    <citation type="submission" date="2017-05" db="UniProtKB">
        <authorList>
            <consortium name="EnsemblMetazoa"/>
        </authorList>
    </citation>
    <scope>IDENTIFICATION</scope>
</reference>